<keyword evidence="2" id="KW-1185">Reference proteome</keyword>
<dbReference type="Proteomes" id="UP000647172">
    <property type="component" value="Unassembled WGS sequence"/>
</dbReference>
<reference evidence="1" key="1">
    <citation type="submission" date="2021-01" db="EMBL/GenBank/DDBJ databases">
        <title>Whole genome shotgun sequence of Actinoplanes nipponensis NBRC 14063.</title>
        <authorList>
            <person name="Komaki H."/>
            <person name="Tamura T."/>
        </authorList>
    </citation>
    <scope>NUCLEOTIDE SEQUENCE</scope>
    <source>
        <strain evidence="1">NBRC 14063</strain>
    </source>
</reference>
<comment type="caution">
    <text evidence="1">The sequence shown here is derived from an EMBL/GenBank/DDBJ whole genome shotgun (WGS) entry which is preliminary data.</text>
</comment>
<proteinExistence type="predicted"/>
<dbReference type="AlphaFoldDB" id="A0A919MNG5"/>
<sequence>MLVLDSGLRAMVMERTPRRGRWGYGAAERTSRAVPARGPVMPAASPAAAVSRAVQPMVAQAVP</sequence>
<gene>
    <name evidence="1" type="ORF">Ani05nite_50950</name>
</gene>
<dbReference type="EMBL" id="BOMQ01000060">
    <property type="protein sequence ID" value="GIE51561.1"/>
    <property type="molecule type" value="Genomic_DNA"/>
</dbReference>
<evidence type="ECO:0000313" key="2">
    <source>
        <dbReference type="Proteomes" id="UP000647172"/>
    </source>
</evidence>
<organism evidence="1 2">
    <name type="scientific">Actinoplanes nipponensis</name>
    <dbReference type="NCBI Taxonomy" id="135950"/>
    <lineage>
        <taxon>Bacteria</taxon>
        <taxon>Bacillati</taxon>
        <taxon>Actinomycetota</taxon>
        <taxon>Actinomycetes</taxon>
        <taxon>Micromonosporales</taxon>
        <taxon>Micromonosporaceae</taxon>
        <taxon>Actinoplanes</taxon>
    </lineage>
</organism>
<evidence type="ECO:0000313" key="1">
    <source>
        <dbReference type="EMBL" id="GIE51561.1"/>
    </source>
</evidence>
<accession>A0A919MNG5</accession>
<name>A0A919MNG5_9ACTN</name>
<protein>
    <submittedName>
        <fullName evidence="1">Uncharacterized protein</fullName>
    </submittedName>
</protein>